<organism evidence="2 3">
    <name type="scientific">Trichuris muris</name>
    <name type="common">Mouse whipworm</name>
    <dbReference type="NCBI Taxonomy" id="70415"/>
    <lineage>
        <taxon>Eukaryota</taxon>
        <taxon>Metazoa</taxon>
        <taxon>Ecdysozoa</taxon>
        <taxon>Nematoda</taxon>
        <taxon>Enoplea</taxon>
        <taxon>Dorylaimia</taxon>
        <taxon>Trichinellida</taxon>
        <taxon>Trichuridae</taxon>
        <taxon>Trichuris</taxon>
    </lineage>
</organism>
<dbReference type="WBParaSite" id="TMUE_2000006287.3">
    <property type="protein sequence ID" value="TMUE_2000006287.3"/>
    <property type="gene ID" value="WBGene00289789"/>
</dbReference>
<dbReference type="WBParaSite" id="TMUE_2000006287.1">
    <property type="protein sequence ID" value="TMUE_2000006287.1"/>
    <property type="gene ID" value="WBGene00289789"/>
</dbReference>
<proteinExistence type="predicted"/>
<dbReference type="STRING" id="70415.A0A5S6QHE7"/>
<accession>A0A5S6QHE7</accession>
<dbReference type="SMART" id="SM00394">
    <property type="entry name" value="RIIa"/>
    <property type="match status" value="1"/>
</dbReference>
<dbReference type="WBParaSite" id="TMUE_2000006287.2">
    <property type="protein sequence ID" value="TMUE_2000006287.2"/>
    <property type="gene ID" value="WBGene00289789"/>
</dbReference>
<dbReference type="PANTHER" id="PTHR10699:SF11">
    <property type="entry name" value="IGLOO, ISOFORM A"/>
    <property type="match status" value="1"/>
</dbReference>
<keyword evidence="2" id="KW-1185">Reference proteome</keyword>
<evidence type="ECO:0000259" key="1">
    <source>
        <dbReference type="SMART" id="SM00394"/>
    </source>
</evidence>
<dbReference type="SUPFAM" id="SSF47391">
    <property type="entry name" value="Dimerization-anchoring domain of cAMP-dependent PK regulatory subunit"/>
    <property type="match status" value="1"/>
</dbReference>
<dbReference type="InterPro" id="IPR047579">
    <property type="entry name" value="DD_CABYR_SP17"/>
</dbReference>
<evidence type="ECO:0000313" key="4">
    <source>
        <dbReference type="WBParaSite" id="TMUE_2000006287.2"/>
    </source>
</evidence>
<dbReference type="SMART" id="SM00015">
    <property type="entry name" value="IQ"/>
    <property type="match status" value="2"/>
</dbReference>
<dbReference type="CDD" id="cd23767">
    <property type="entry name" value="IQCD"/>
    <property type="match status" value="1"/>
</dbReference>
<evidence type="ECO:0000313" key="2">
    <source>
        <dbReference type="Proteomes" id="UP000046395"/>
    </source>
</evidence>
<dbReference type="Gene3D" id="1.20.890.10">
    <property type="entry name" value="cAMP-dependent protein kinase regulatory subunit, dimerization-anchoring domain"/>
    <property type="match status" value="1"/>
</dbReference>
<dbReference type="InterPro" id="IPR003117">
    <property type="entry name" value="cAMP_dep_PK_reg_su_I/II_a/b"/>
</dbReference>
<dbReference type="Pfam" id="PF02197">
    <property type="entry name" value="RIIa"/>
    <property type="match status" value="1"/>
</dbReference>
<reference evidence="2" key="2">
    <citation type="submission" date="2014-03" db="EMBL/GenBank/DDBJ databases">
        <title>The whipworm genome and dual-species transcriptomics of an intimate host-pathogen interaction.</title>
        <authorList>
            <person name="Foth B.J."/>
            <person name="Tsai I.J."/>
            <person name="Reid A.J."/>
            <person name="Bancroft A.J."/>
            <person name="Nichol S."/>
            <person name="Tracey A."/>
            <person name="Holroyd N."/>
            <person name="Cotton J.A."/>
            <person name="Stanley E.J."/>
            <person name="Zarowiecki M."/>
            <person name="Liu J.Z."/>
            <person name="Huckvale T."/>
            <person name="Cooper P.J."/>
            <person name="Grencis R.K."/>
            <person name="Berriman M."/>
        </authorList>
    </citation>
    <scope>NUCLEOTIDE SEQUENCE [LARGE SCALE GENOMIC DNA]</scope>
    <source>
        <strain evidence="2">Edinburgh</strain>
    </source>
</reference>
<dbReference type="Proteomes" id="UP000046395">
    <property type="component" value="Unassembled WGS sequence"/>
</dbReference>
<evidence type="ECO:0000313" key="3">
    <source>
        <dbReference type="WBParaSite" id="TMUE_2000006287.1"/>
    </source>
</evidence>
<dbReference type="CDD" id="cd12100">
    <property type="entry name" value="DD_CABYR_SP17"/>
    <property type="match status" value="1"/>
</dbReference>
<dbReference type="AlphaFoldDB" id="A0A5S6QHE7"/>
<dbReference type="InterPro" id="IPR000048">
    <property type="entry name" value="IQ_motif_EF-hand-BS"/>
</dbReference>
<dbReference type="GO" id="GO:0005516">
    <property type="term" value="F:calmodulin binding"/>
    <property type="evidence" value="ECO:0007669"/>
    <property type="project" value="TreeGrafter"/>
</dbReference>
<dbReference type="Pfam" id="PF00612">
    <property type="entry name" value="IQ"/>
    <property type="match status" value="2"/>
</dbReference>
<protein>
    <submittedName>
        <fullName evidence="3 4">RIIa domain-containing protein</fullName>
    </submittedName>
</protein>
<dbReference type="PROSITE" id="PS50096">
    <property type="entry name" value="IQ"/>
    <property type="match status" value="2"/>
</dbReference>
<dbReference type="Gene3D" id="1.20.5.190">
    <property type="match status" value="1"/>
</dbReference>
<feature type="domain" description="RIIa" evidence="1">
    <location>
        <begin position="18"/>
        <end position="55"/>
    </location>
</feature>
<reference evidence="3" key="3">
    <citation type="submission" date="2019-12" db="UniProtKB">
        <authorList>
            <consortium name="WormBaseParasite"/>
        </authorList>
    </citation>
    <scope>IDENTIFICATION</scope>
</reference>
<reference evidence="2" key="1">
    <citation type="submission" date="2013-11" db="EMBL/GenBank/DDBJ databases">
        <authorList>
            <person name="Aslett M."/>
        </authorList>
    </citation>
    <scope>NUCLEOTIDE SEQUENCE [LARGE SCALE GENOMIC DNA]</scope>
    <source>
        <strain evidence="2">Edinburgh</strain>
    </source>
</reference>
<name>A0A5S6QHE7_TRIMR</name>
<sequence length="210" mass="23762">MPEAGTASDTNNRYPVPEGFRPLLVALAREVLSNQPRDLYAFGALFFHTLMQVRDEAGVDPLLSKHAYGAFQSVLIREACRLGLERSSDRNAQRQDVLHADDIENLATNLTDTLATSNMDKNQSATKIQAGIRGYLTRKHLEQKGIKVHRPVELHMDRARLRSQSLDQRHERVLTPDEAAVMIQASVRSYLTRKHLEAQGVYQPRKHSQI</sequence>
<dbReference type="PANTHER" id="PTHR10699">
    <property type="entry name" value="NEUROMODULIN"/>
    <property type="match status" value="1"/>
</dbReference>